<gene>
    <name evidence="10" type="ORF">DSPE1174_LOCUS24167</name>
</gene>
<evidence type="ECO:0000313" key="10">
    <source>
        <dbReference type="EMBL" id="CAD9460029.1"/>
    </source>
</evidence>
<dbReference type="PRINTS" id="PR00727">
    <property type="entry name" value="LEADERPTASE"/>
</dbReference>
<protein>
    <recommendedName>
        <fullName evidence="9">Peptidase S26 domain-containing protein</fullName>
    </recommendedName>
</protein>
<dbReference type="SUPFAM" id="SSF51306">
    <property type="entry name" value="LexA/Signal peptidase"/>
    <property type="match status" value="1"/>
</dbReference>
<dbReference type="Pfam" id="PF10502">
    <property type="entry name" value="Peptidase_S26"/>
    <property type="match status" value="2"/>
</dbReference>
<evidence type="ECO:0000256" key="8">
    <source>
        <dbReference type="SAM" id="MobiDB-lite"/>
    </source>
</evidence>
<dbReference type="AlphaFoldDB" id="A0A7S2DNW1"/>
<dbReference type="PANTHER" id="PTHR12383:SF16">
    <property type="entry name" value="MITOCHONDRIAL INNER MEMBRANE PROTEASE SUBUNIT 1"/>
    <property type="match status" value="1"/>
</dbReference>
<dbReference type="PANTHER" id="PTHR12383">
    <property type="entry name" value="PROTEASE FAMILY S26 MITOCHONDRIAL INNER MEMBRANE PROTEASE-RELATED"/>
    <property type="match status" value="1"/>
</dbReference>
<dbReference type="InterPro" id="IPR019533">
    <property type="entry name" value="Peptidase_S26"/>
</dbReference>
<evidence type="ECO:0000259" key="9">
    <source>
        <dbReference type="Pfam" id="PF10502"/>
    </source>
</evidence>
<sequence length="190" mass="20979">MASSWYSFGCLLHCVHEYVVDVTMCIGPSMQPTFNSIGDVVIMERVTPRLQRFRRGDVVIAKSPTTIDQTVCKRIRGLEGDTVTLSRSGSGGMSGATIKIPKGHVWLEGDNSANSTDSRYYGPVPAALIKGRVALKIWPLSECGPVESISPTDEDNHSSFKNAKNQNPHHTRARIEYREETAAKEESKQK</sequence>
<keyword evidence="3" id="KW-0378">Hydrolase</keyword>
<accession>A0A7S2DNW1</accession>
<keyword evidence="5" id="KW-0472">Membrane</keyword>
<evidence type="ECO:0000256" key="5">
    <source>
        <dbReference type="ARBA" id="ARBA00023136"/>
    </source>
</evidence>
<keyword evidence="2" id="KW-0999">Mitochondrion inner membrane</keyword>
<feature type="region of interest" description="Disordered" evidence="8">
    <location>
        <begin position="149"/>
        <end position="190"/>
    </location>
</feature>
<feature type="domain" description="Peptidase S26" evidence="9">
    <location>
        <begin position="15"/>
        <end position="86"/>
    </location>
</feature>
<dbReference type="InterPro" id="IPR036286">
    <property type="entry name" value="LexA/Signal_pep-like_sf"/>
</dbReference>
<name>A0A7S2DNW1_9STRA</name>
<feature type="active site" evidence="7">
    <location>
        <position position="29"/>
    </location>
</feature>
<evidence type="ECO:0000256" key="6">
    <source>
        <dbReference type="ARBA" id="ARBA00038445"/>
    </source>
</evidence>
<dbReference type="CDD" id="cd06530">
    <property type="entry name" value="S26_SPase_I"/>
    <property type="match status" value="1"/>
</dbReference>
<comment type="subcellular location">
    <subcellularLocation>
        <location evidence="1">Mitochondrion inner membrane</location>
    </subcellularLocation>
</comment>
<evidence type="ECO:0000256" key="7">
    <source>
        <dbReference type="PIRSR" id="PIRSR600223-1"/>
    </source>
</evidence>
<reference evidence="10" key="1">
    <citation type="submission" date="2021-01" db="EMBL/GenBank/DDBJ databases">
        <authorList>
            <person name="Corre E."/>
            <person name="Pelletier E."/>
            <person name="Niang G."/>
            <person name="Scheremetjew M."/>
            <person name="Finn R."/>
            <person name="Kale V."/>
            <person name="Holt S."/>
            <person name="Cochrane G."/>
            <person name="Meng A."/>
            <person name="Brown T."/>
            <person name="Cohen L."/>
        </authorList>
    </citation>
    <scope>NUCLEOTIDE SEQUENCE</scope>
    <source>
        <strain evidence="10">CCMP1381</strain>
    </source>
</reference>
<evidence type="ECO:0000256" key="3">
    <source>
        <dbReference type="ARBA" id="ARBA00022801"/>
    </source>
</evidence>
<evidence type="ECO:0000256" key="2">
    <source>
        <dbReference type="ARBA" id="ARBA00022792"/>
    </source>
</evidence>
<dbReference type="GO" id="GO:0004252">
    <property type="term" value="F:serine-type endopeptidase activity"/>
    <property type="evidence" value="ECO:0007669"/>
    <property type="project" value="InterPro"/>
</dbReference>
<feature type="domain" description="Peptidase S26" evidence="9">
    <location>
        <begin position="99"/>
        <end position="138"/>
    </location>
</feature>
<dbReference type="GO" id="GO:0006465">
    <property type="term" value="P:signal peptide processing"/>
    <property type="evidence" value="ECO:0007669"/>
    <property type="project" value="InterPro"/>
</dbReference>
<proteinExistence type="inferred from homology"/>
<evidence type="ECO:0000256" key="4">
    <source>
        <dbReference type="ARBA" id="ARBA00023128"/>
    </source>
</evidence>
<dbReference type="GO" id="GO:0006627">
    <property type="term" value="P:protein processing involved in protein targeting to mitochondrion"/>
    <property type="evidence" value="ECO:0007669"/>
    <property type="project" value="TreeGrafter"/>
</dbReference>
<keyword evidence="4" id="KW-0496">Mitochondrion</keyword>
<feature type="active site" evidence="7">
    <location>
        <position position="73"/>
    </location>
</feature>
<organism evidence="10">
    <name type="scientific">Octactis speculum</name>
    <dbReference type="NCBI Taxonomy" id="3111310"/>
    <lineage>
        <taxon>Eukaryota</taxon>
        <taxon>Sar</taxon>
        <taxon>Stramenopiles</taxon>
        <taxon>Ochrophyta</taxon>
        <taxon>Dictyochophyceae</taxon>
        <taxon>Dictyochales</taxon>
        <taxon>Dictyochaceae</taxon>
        <taxon>Octactis</taxon>
    </lineage>
</organism>
<feature type="compositionally biased region" description="Basic and acidic residues" evidence="8">
    <location>
        <begin position="173"/>
        <end position="190"/>
    </location>
</feature>
<dbReference type="EMBL" id="HBGS01046622">
    <property type="protein sequence ID" value="CAD9460029.1"/>
    <property type="molecule type" value="Transcribed_RNA"/>
</dbReference>
<dbReference type="InterPro" id="IPR052064">
    <property type="entry name" value="Mito_IMP1_subunit"/>
</dbReference>
<dbReference type="InterPro" id="IPR000223">
    <property type="entry name" value="Pept_S26A_signal_pept_1"/>
</dbReference>
<comment type="similarity">
    <text evidence="6">Belongs to the peptidase S26 family. IMP1 subfamily.</text>
</comment>
<evidence type="ECO:0000256" key="1">
    <source>
        <dbReference type="ARBA" id="ARBA00004273"/>
    </source>
</evidence>
<dbReference type="Gene3D" id="2.10.109.10">
    <property type="entry name" value="Umud Fragment, subunit A"/>
    <property type="match status" value="1"/>
</dbReference>
<dbReference type="GO" id="GO:0042720">
    <property type="term" value="C:mitochondrial inner membrane peptidase complex"/>
    <property type="evidence" value="ECO:0007669"/>
    <property type="project" value="TreeGrafter"/>
</dbReference>